<dbReference type="Proteomes" id="UP000816034">
    <property type="component" value="Unassembled WGS sequence"/>
</dbReference>
<feature type="region of interest" description="Disordered" evidence="1">
    <location>
        <begin position="1"/>
        <end position="28"/>
    </location>
</feature>
<evidence type="ECO:0000256" key="1">
    <source>
        <dbReference type="SAM" id="MobiDB-lite"/>
    </source>
</evidence>
<name>A0AA88GTD2_NAELO</name>
<dbReference type="AlphaFoldDB" id="A0AA88GTD2"/>
<sequence>MSHHQYTYLSNPASSNLTVMSTPKRTNNNTCCPPDQFLIYKQAKETQRRDAHNERLVSSYQGLNQQPSQKTHHSVCRRLIFEEEEELFVEKSNDRMTTTTSNNSSFFQYSIQLPHNTHRVSHP</sequence>
<organism evidence="2 3">
    <name type="scientific">Naegleria lovaniensis</name>
    <name type="common">Amoeba</name>
    <dbReference type="NCBI Taxonomy" id="51637"/>
    <lineage>
        <taxon>Eukaryota</taxon>
        <taxon>Discoba</taxon>
        <taxon>Heterolobosea</taxon>
        <taxon>Tetramitia</taxon>
        <taxon>Eutetramitia</taxon>
        <taxon>Vahlkampfiidae</taxon>
        <taxon>Naegleria</taxon>
    </lineage>
</organism>
<dbReference type="RefSeq" id="XP_044549916.1">
    <property type="nucleotide sequence ID" value="XM_044692560.1"/>
</dbReference>
<protein>
    <submittedName>
        <fullName evidence="2">Uncharacterized protein</fullName>
    </submittedName>
</protein>
<dbReference type="GeneID" id="68095527"/>
<comment type="caution">
    <text evidence="2">The sequence shown here is derived from an EMBL/GenBank/DDBJ whole genome shotgun (WGS) entry which is preliminary data.</text>
</comment>
<dbReference type="EMBL" id="PYSW02000017">
    <property type="protein sequence ID" value="KAG2385923.1"/>
    <property type="molecule type" value="Genomic_DNA"/>
</dbReference>
<gene>
    <name evidence="2" type="ORF">C9374_003072</name>
</gene>
<reference evidence="2 3" key="1">
    <citation type="journal article" date="2018" name="BMC Genomics">
        <title>The genome of Naegleria lovaniensis, the basis for a comparative approach to unravel pathogenicity factors of the human pathogenic amoeba N. fowleri.</title>
        <authorList>
            <person name="Liechti N."/>
            <person name="Schurch N."/>
            <person name="Bruggmann R."/>
            <person name="Wittwer M."/>
        </authorList>
    </citation>
    <scope>NUCLEOTIDE SEQUENCE [LARGE SCALE GENOMIC DNA]</scope>
    <source>
        <strain evidence="2 3">ATCC 30569</strain>
    </source>
</reference>
<proteinExistence type="predicted"/>
<evidence type="ECO:0000313" key="3">
    <source>
        <dbReference type="Proteomes" id="UP000816034"/>
    </source>
</evidence>
<keyword evidence="3" id="KW-1185">Reference proteome</keyword>
<evidence type="ECO:0000313" key="2">
    <source>
        <dbReference type="EMBL" id="KAG2385923.1"/>
    </source>
</evidence>
<accession>A0AA88GTD2</accession>